<keyword evidence="1" id="KW-0812">Transmembrane</keyword>
<sequence length="194" mass="20935">MAKNDVLVKGDPLWRMAVGAELRRIEENCACAARGQAETVKIWRAAHVWLGTFAVLTAGVAGSVMLAAPRFAVCSGTLALVAAMLATVLSVVGPARRESQAVEAARAFQAVAMLSRQARQVDLPGQPFEQARHTLGELTERWQNANGSALPAPRWAQRRAERGIFPDLGDDAMFDRISDVVSVFDRPPVAEQTS</sequence>
<comment type="caution">
    <text evidence="2">The sequence shown here is derived from an EMBL/GenBank/DDBJ whole genome shotgun (WGS) entry which is preliminary data.</text>
</comment>
<name>A0ABR7M225_9ACTN</name>
<dbReference type="RefSeq" id="WP_187247781.1">
    <property type="nucleotide sequence ID" value="NZ_BAAAOK010000031.1"/>
</dbReference>
<dbReference type="EMBL" id="JABVEC010000047">
    <property type="protein sequence ID" value="MBC6470742.1"/>
    <property type="molecule type" value="Genomic_DNA"/>
</dbReference>
<proteinExistence type="predicted"/>
<dbReference type="Proteomes" id="UP000805614">
    <property type="component" value="Unassembled WGS sequence"/>
</dbReference>
<organism evidence="2 3">
    <name type="scientific">Actinomadura alba</name>
    <dbReference type="NCBI Taxonomy" id="406431"/>
    <lineage>
        <taxon>Bacteria</taxon>
        <taxon>Bacillati</taxon>
        <taxon>Actinomycetota</taxon>
        <taxon>Actinomycetes</taxon>
        <taxon>Streptosporangiales</taxon>
        <taxon>Thermomonosporaceae</taxon>
        <taxon>Actinomadura</taxon>
    </lineage>
</organism>
<feature type="transmembrane region" description="Helical" evidence="1">
    <location>
        <begin position="70"/>
        <end position="92"/>
    </location>
</feature>
<dbReference type="NCBIfam" id="NF033632">
    <property type="entry name" value="SLATT_4"/>
    <property type="match status" value="1"/>
</dbReference>
<protein>
    <submittedName>
        <fullName evidence="2">SLATT domain-containing protein</fullName>
    </submittedName>
</protein>
<reference evidence="2 3" key="1">
    <citation type="submission" date="2020-06" db="EMBL/GenBank/DDBJ databases">
        <title>Actinomadura xiongansis sp. nov., isolated from soil of Baiyangdian.</title>
        <authorList>
            <person name="Zhang X."/>
        </authorList>
    </citation>
    <scope>NUCLEOTIDE SEQUENCE [LARGE SCALE GENOMIC DNA]</scope>
    <source>
        <strain evidence="2 3">HBUM206468</strain>
    </source>
</reference>
<gene>
    <name evidence="2" type="ORF">HKK74_35410</name>
</gene>
<evidence type="ECO:0000256" key="1">
    <source>
        <dbReference type="SAM" id="Phobius"/>
    </source>
</evidence>
<keyword evidence="1" id="KW-0472">Membrane</keyword>
<evidence type="ECO:0000313" key="3">
    <source>
        <dbReference type="Proteomes" id="UP000805614"/>
    </source>
</evidence>
<evidence type="ECO:0000313" key="2">
    <source>
        <dbReference type="EMBL" id="MBC6470742.1"/>
    </source>
</evidence>
<keyword evidence="3" id="KW-1185">Reference proteome</keyword>
<feature type="transmembrane region" description="Helical" evidence="1">
    <location>
        <begin position="42"/>
        <end position="64"/>
    </location>
</feature>
<keyword evidence="1" id="KW-1133">Transmembrane helix</keyword>
<accession>A0ABR7M225</accession>